<comment type="subcellular location">
    <subcellularLocation>
        <location evidence="1">Cell inner membrane</location>
        <topology evidence="1">Single-pass membrane protein</topology>
        <orientation evidence="1">Periplasmic side</orientation>
    </subcellularLocation>
</comment>
<gene>
    <name evidence="13" type="ORF">SAMN04490355_104121</name>
</gene>
<feature type="region of interest" description="Disordered" evidence="10">
    <location>
        <begin position="53"/>
        <end position="75"/>
    </location>
</feature>
<evidence type="ECO:0000256" key="4">
    <source>
        <dbReference type="ARBA" id="ARBA00022475"/>
    </source>
</evidence>
<keyword evidence="4" id="KW-1003">Cell membrane</keyword>
<dbReference type="NCBIfam" id="TIGR01352">
    <property type="entry name" value="tonB_Cterm"/>
    <property type="match status" value="1"/>
</dbReference>
<evidence type="ECO:0000256" key="1">
    <source>
        <dbReference type="ARBA" id="ARBA00004383"/>
    </source>
</evidence>
<keyword evidence="14" id="KW-1185">Reference proteome</keyword>
<dbReference type="InterPro" id="IPR037682">
    <property type="entry name" value="TonB_C"/>
</dbReference>
<evidence type="ECO:0000256" key="6">
    <source>
        <dbReference type="ARBA" id="ARBA00022692"/>
    </source>
</evidence>
<keyword evidence="3" id="KW-0813">Transport</keyword>
<reference evidence="14" key="1">
    <citation type="submission" date="2016-10" db="EMBL/GenBank/DDBJ databases">
        <authorList>
            <person name="Varghese N."/>
            <person name="Submissions S."/>
        </authorList>
    </citation>
    <scope>NUCLEOTIDE SEQUENCE [LARGE SCALE GENOMIC DNA]</scope>
    <source>
        <strain evidence="14">DSM 13327</strain>
    </source>
</reference>
<dbReference type="InterPro" id="IPR006260">
    <property type="entry name" value="TonB/TolA_C"/>
</dbReference>
<evidence type="ECO:0000256" key="11">
    <source>
        <dbReference type="SAM" id="Phobius"/>
    </source>
</evidence>
<accession>A0A1I4N5B3</accession>
<organism evidence="13 14">
    <name type="scientific">Pelosinus propionicus DSM 13327</name>
    <dbReference type="NCBI Taxonomy" id="1123291"/>
    <lineage>
        <taxon>Bacteria</taxon>
        <taxon>Bacillati</taxon>
        <taxon>Bacillota</taxon>
        <taxon>Negativicutes</taxon>
        <taxon>Selenomonadales</taxon>
        <taxon>Sporomusaceae</taxon>
        <taxon>Pelosinus</taxon>
    </lineage>
</organism>
<evidence type="ECO:0000256" key="9">
    <source>
        <dbReference type="ARBA" id="ARBA00023136"/>
    </source>
</evidence>
<protein>
    <submittedName>
        <fullName evidence="13">Protein TonB</fullName>
    </submittedName>
</protein>
<feature type="transmembrane region" description="Helical" evidence="11">
    <location>
        <begin position="12"/>
        <end position="30"/>
    </location>
</feature>
<sequence>MTYRPRWRKAIGISIIFHILFLGVICWLADKAITSIEEEPYIELELLTDASIEDSGLDDPLPNSQSAPSAAPVQTMQIREKTAVSTVAAQVVAVDNEMEMEAVEAVTSSQFASGNESTGISSTGSDAVGNNGSGSSGTNAGSNGGGNGGRKGKVIRPQILSKVDPDYPEGAKAAGLTGTVKVKIQILANGLPGDVSISETSGHDILDAAVVAAVRKWRFIPAKDPESGASIMCYTNMPVTFRFK</sequence>
<dbReference type="Pfam" id="PF03544">
    <property type="entry name" value="TonB_C"/>
    <property type="match status" value="1"/>
</dbReference>
<dbReference type="GO" id="GO:0015031">
    <property type="term" value="P:protein transport"/>
    <property type="evidence" value="ECO:0007669"/>
    <property type="project" value="UniProtKB-KW"/>
</dbReference>
<proteinExistence type="inferred from homology"/>
<name>A0A1I4N5B3_9FIRM</name>
<feature type="compositionally biased region" description="Polar residues" evidence="10">
    <location>
        <begin position="107"/>
        <end position="123"/>
    </location>
</feature>
<dbReference type="InterPro" id="IPR051045">
    <property type="entry name" value="TonB-dependent_transducer"/>
</dbReference>
<keyword evidence="6 11" id="KW-0812">Transmembrane</keyword>
<dbReference type="PANTHER" id="PTHR33446">
    <property type="entry name" value="PROTEIN TONB-RELATED"/>
    <property type="match status" value="1"/>
</dbReference>
<evidence type="ECO:0000256" key="3">
    <source>
        <dbReference type="ARBA" id="ARBA00022448"/>
    </source>
</evidence>
<dbReference type="Proteomes" id="UP000199520">
    <property type="component" value="Unassembled WGS sequence"/>
</dbReference>
<evidence type="ECO:0000256" key="2">
    <source>
        <dbReference type="ARBA" id="ARBA00006555"/>
    </source>
</evidence>
<keyword evidence="5" id="KW-0997">Cell inner membrane</keyword>
<comment type="similarity">
    <text evidence="2">Belongs to the TonB family.</text>
</comment>
<evidence type="ECO:0000256" key="10">
    <source>
        <dbReference type="SAM" id="MobiDB-lite"/>
    </source>
</evidence>
<dbReference type="GO" id="GO:0055085">
    <property type="term" value="P:transmembrane transport"/>
    <property type="evidence" value="ECO:0007669"/>
    <property type="project" value="InterPro"/>
</dbReference>
<feature type="compositionally biased region" description="Polar residues" evidence="10">
    <location>
        <begin position="62"/>
        <end position="75"/>
    </location>
</feature>
<evidence type="ECO:0000259" key="12">
    <source>
        <dbReference type="PROSITE" id="PS52015"/>
    </source>
</evidence>
<feature type="region of interest" description="Disordered" evidence="10">
    <location>
        <begin position="107"/>
        <end position="153"/>
    </location>
</feature>
<dbReference type="AlphaFoldDB" id="A0A1I4N5B3"/>
<evidence type="ECO:0000313" key="14">
    <source>
        <dbReference type="Proteomes" id="UP000199520"/>
    </source>
</evidence>
<evidence type="ECO:0000313" key="13">
    <source>
        <dbReference type="EMBL" id="SFM10678.1"/>
    </source>
</evidence>
<dbReference type="RefSeq" id="WP_090941010.1">
    <property type="nucleotide sequence ID" value="NZ_FOTS01000041.1"/>
</dbReference>
<keyword evidence="9 11" id="KW-0472">Membrane</keyword>
<dbReference type="PROSITE" id="PS52015">
    <property type="entry name" value="TONB_CTD"/>
    <property type="match status" value="1"/>
</dbReference>
<dbReference type="GO" id="GO:0005886">
    <property type="term" value="C:plasma membrane"/>
    <property type="evidence" value="ECO:0007669"/>
    <property type="project" value="UniProtKB-SubCell"/>
</dbReference>
<dbReference type="SUPFAM" id="SSF74653">
    <property type="entry name" value="TolA/TonB C-terminal domain"/>
    <property type="match status" value="1"/>
</dbReference>
<keyword evidence="7" id="KW-0653">Protein transport</keyword>
<dbReference type="EMBL" id="FOTS01000041">
    <property type="protein sequence ID" value="SFM10678.1"/>
    <property type="molecule type" value="Genomic_DNA"/>
</dbReference>
<dbReference type="Gene3D" id="3.30.1150.10">
    <property type="match status" value="1"/>
</dbReference>
<evidence type="ECO:0000256" key="8">
    <source>
        <dbReference type="ARBA" id="ARBA00022989"/>
    </source>
</evidence>
<evidence type="ECO:0000256" key="5">
    <source>
        <dbReference type="ARBA" id="ARBA00022519"/>
    </source>
</evidence>
<keyword evidence="8 11" id="KW-1133">Transmembrane helix</keyword>
<dbReference type="STRING" id="1123291.SAMN04490355_104121"/>
<evidence type="ECO:0000256" key="7">
    <source>
        <dbReference type="ARBA" id="ARBA00022927"/>
    </source>
</evidence>
<dbReference type="OrthoDB" id="1681210at2"/>
<feature type="domain" description="TonB C-terminal" evidence="12">
    <location>
        <begin position="152"/>
        <end position="244"/>
    </location>
</feature>